<evidence type="ECO:0000256" key="4">
    <source>
        <dbReference type="HAMAP-Rule" id="MF_01812"/>
    </source>
</evidence>
<dbReference type="CDD" id="cd04301">
    <property type="entry name" value="NAT_SF"/>
    <property type="match status" value="1"/>
</dbReference>
<accession>A0ABQ3XAT0</accession>
<dbReference type="SUPFAM" id="SSF55729">
    <property type="entry name" value="Acyl-CoA N-acyltransferases (Nat)"/>
    <property type="match status" value="1"/>
</dbReference>
<dbReference type="NCBIfam" id="NF002367">
    <property type="entry name" value="PRK01346.1-4"/>
    <property type="match status" value="1"/>
</dbReference>
<dbReference type="InterPro" id="IPR036527">
    <property type="entry name" value="SCP2_sterol-bd_dom_sf"/>
</dbReference>
<dbReference type="PANTHER" id="PTHR37817">
    <property type="entry name" value="N-ACETYLTRANSFERASE EIS"/>
    <property type="match status" value="1"/>
</dbReference>
<comment type="similarity">
    <text evidence="1 4">Belongs to the acetyltransferase Eis family.</text>
</comment>
<sequence length="407" mass="44693">MKEEIRLRPGSADDFPAICDLLGTVFHEDYSGELKEWEAGIFEADRSLVAEDAGQVVGHTVAFTRDLTVPGAVVPTAHVSGVGVLPTHRRRGLLTRMMHRQLREIADAGREPIAALWATETSIYPRFGYGPAASRLFLDIMNREVRLPAPPAEPSGRLRLIDPVAELAELSKIHEQLRPERIGWSNRDERWWNYHLADLSSLRDGATKQSAVLYEGPDGATGYALWRVKGGWTNHGPNGEVVVREVVAADPETYLALWRFLLGIDLARRVSARLSALDEPLLYLVDEPRRLGPTLVDSLFVRLVDVPKALSARRYATAVDVVIEVTDPILTENNGRWRLTGGPDGAVCARTEDSADLVCSVTELGAAYLGATSIAGLAAAGRVRQLTGNDPTIAFSWHRKPSPTEVF</sequence>
<dbReference type="Gene3D" id="3.30.1050.10">
    <property type="entry name" value="SCP2 sterol-binding domain"/>
    <property type="match status" value="1"/>
</dbReference>
<evidence type="ECO:0000313" key="7">
    <source>
        <dbReference type="Proteomes" id="UP000612282"/>
    </source>
</evidence>
<keyword evidence="3 4" id="KW-0012">Acyltransferase</keyword>
<dbReference type="Pfam" id="PF13527">
    <property type="entry name" value="Acetyltransf_9"/>
    <property type="match status" value="1"/>
</dbReference>
<dbReference type="Pfam" id="PF13530">
    <property type="entry name" value="SCP2_2"/>
    <property type="match status" value="1"/>
</dbReference>
<dbReference type="HAMAP" id="MF_01812">
    <property type="entry name" value="Eis"/>
    <property type="match status" value="1"/>
</dbReference>
<dbReference type="PROSITE" id="PS51186">
    <property type="entry name" value="GNAT"/>
    <property type="match status" value="1"/>
</dbReference>
<dbReference type="SUPFAM" id="SSF55718">
    <property type="entry name" value="SCP-like"/>
    <property type="match status" value="1"/>
</dbReference>
<dbReference type="InterPro" id="IPR025559">
    <property type="entry name" value="Eis_dom"/>
</dbReference>
<dbReference type="EMBL" id="BOMG01000052">
    <property type="protein sequence ID" value="GID55622.1"/>
    <property type="molecule type" value="Genomic_DNA"/>
</dbReference>
<evidence type="ECO:0000313" key="6">
    <source>
        <dbReference type="EMBL" id="GID55622.1"/>
    </source>
</evidence>
<comment type="caution">
    <text evidence="6">The sequence shown here is derived from an EMBL/GenBank/DDBJ whole genome shotgun (WGS) entry which is preliminary data.</text>
</comment>
<protein>
    <submittedName>
        <fullName evidence="6">UPF0256 protein</fullName>
    </submittedName>
</protein>
<dbReference type="InterPro" id="IPR051554">
    <property type="entry name" value="Acetyltransferase_Eis"/>
</dbReference>
<feature type="binding site" evidence="4">
    <location>
        <begin position="119"/>
        <end position="120"/>
    </location>
    <ligand>
        <name>acetyl-CoA</name>
        <dbReference type="ChEBI" id="CHEBI:57288"/>
    </ligand>
</feature>
<organism evidence="6 7">
    <name type="scientific">Actinoplanes couchii</name>
    <dbReference type="NCBI Taxonomy" id="403638"/>
    <lineage>
        <taxon>Bacteria</taxon>
        <taxon>Bacillati</taxon>
        <taxon>Actinomycetota</taxon>
        <taxon>Actinomycetes</taxon>
        <taxon>Micromonosporales</taxon>
        <taxon>Micromonosporaceae</taxon>
        <taxon>Actinoplanes</taxon>
    </lineage>
</organism>
<dbReference type="InterPro" id="IPR041380">
    <property type="entry name" value="Acetyltransf_17"/>
</dbReference>
<comment type="subunit">
    <text evidence="4">Homohexamer; trimer of dimers.</text>
</comment>
<dbReference type="PANTHER" id="PTHR37817:SF1">
    <property type="entry name" value="N-ACETYLTRANSFERASE EIS"/>
    <property type="match status" value="1"/>
</dbReference>
<evidence type="ECO:0000256" key="2">
    <source>
        <dbReference type="ARBA" id="ARBA00022679"/>
    </source>
</evidence>
<dbReference type="Proteomes" id="UP000612282">
    <property type="component" value="Unassembled WGS sequence"/>
</dbReference>
<dbReference type="Pfam" id="PF17668">
    <property type="entry name" value="Acetyltransf_17"/>
    <property type="match status" value="1"/>
</dbReference>
<keyword evidence="2 4" id="KW-0808">Transferase</keyword>
<name>A0ABQ3XAT0_9ACTN</name>
<reference evidence="6 7" key="1">
    <citation type="submission" date="2021-01" db="EMBL/GenBank/DDBJ databases">
        <title>Whole genome shotgun sequence of Actinoplanes couchii NBRC 106145.</title>
        <authorList>
            <person name="Komaki H."/>
            <person name="Tamura T."/>
        </authorList>
    </citation>
    <scope>NUCLEOTIDE SEQUENCE [LARGE SCALE GENOMIC DNA]</scope>
    <source>
        <strain evidence="6 7">NBRC 106145</strain>
    </source>
</reference>
<evidence type="ECO:0000256" key="1">
    <source>
        <dbReference type="ARBA" id="ARBA00009213"/>
    </source>
</evidence>
<dbReference type="InterPro" id="IPR022902">
    <property type="entry name" value="NAcTrfase_Eis"/>
</dbReference>
<feature type="domain" description="N-acetyltransferase" evidence="5">
    <location>
        <begin position="5"/>
        <end position="150"/>
    </location>
</feature>
<dbReference type="InterPro" id="IPR000182">
    <property type="entry name" value="GNAT_dom"/>
</dbReference>
<dbReference type="RefSeq" id="WP_203796913.1">
    <property type="nucleotide sequence ID" value="NZ_BAAAQE010000027.1"/>
</dbReference>
<evidence type="ECO:0000256" key="3">
    <source>
        <dbReference type="ARBA" id="ARBA00023315"/>
    </source>
</evidence>
<gene>
    <name evidence="6" type="ORF">Aco03nite_040260</name>
</gene>
<evidence type="ECO:0000259" key="5">
    <source>
        <dbReference type="PROSITE" id="PS51186"/>
    </source>
</evidence>
<dbReference type="InterPro" id="IPR016181">
    <property type="entry name" value="Acyl_CoA_acyltransferase"/>
</dbReference>
<feature type="active site" description="Proton acceptor; via carboxylate" evidence="4">
    <location>
        <position position="407"/>
    </location>
</feature>
<feature type="binding site" evidence="4">
    <location>
        <begin position="90"/>
        <end position="95"/>
    </location>
    <ligand>
        <name>acetyl-CoA</name>
        <dbReference type="ChEBI" id="CHEBI:57288"/>
    </ligand>
</feature>
<feature type="active site" description="Proton donor" evidence="4">
    <location>
        <position position="124"/>
    </location>
</feature>
<proteinExistence type="inferred from homology"/>
<dbReference type="Gene3D" id="3.40.630.30">
    <property type="match status" value="2"/>
</dbReference>
<feature type="binding site" evidence="4">
    <location>
        <begin position="82"/>
        <end position="84"/>
    </location>
    <ligand>
        <name>acetyl-CoA</name>
        <dbReference type="ChEBI" id="CHEBI:57288"/>
    </ligand>
</feature>
<keyword evidence="7" id="KW-1185">Reference proteome</keyword>